<dbReference type="EMBL" id="OZ034822">
    <property type="protein sequence ID" value="CAL1413701.1"/>
    <property type="molecule type" value="Genomic_DNA"/>
</dbReference>
<feature type="region of interest" description="Disordered" evidence="1">
    <location>
        <begin position="83"/>
        <end position="105"/>
    </location>
</feature>
<organism evidence="2 3">
    <name type="scientific">Linum trigynum</name>
    <dbReference type="NCBI Taxonomy" id="586398"/>
    <lineage>
        <taxon>Eukaryota</taxon>
        <taxon>Viridiplantae</taxon>
        <taxon>Streptophyta</taxon>
        <taxon>Embryophyta</taxon>
        <taxon>Tracheophyta</taxon>
        <taxon>Spermatophyta</taxon>
        <taxon>Magnoliopsida</taxon>
        <taxon>eudicotyledons</taxon>
        <taxon>Gunneridae</taxon>
        <taxon>Pentapetalae</taxon>
        <taxon>rosids</taxon>
        <taxon>fabids</taxon>
        <taxon>Malpighiales</taxon>
        <taxon>Linaceae</taxon>
        <taxon>Linum</taxon>
    </lineage>
</organism>
<accession>A0AAV2GTA2</accession>
<proteinExistence type="predicted"/>
<keyword evidence="3" id="KW-1185">Reference proteome</keyword>
<evidence type="ECO:0000313" key="3">
    <source>
        <dbReference type="Proteomes" id="UP001497516"/>
    </source>
</evidence>
<evidence type="ECO:0000313" key="2">
    <source>
        <dbReference type="EMBL" id="CAL1413701.1"/>
    </source>
</evidence>
<sequence length="137" mass="15419">MRNCGEDMPDEKIMEKILGTLPDNFNYVICSIKEFKDIDLLTIDALQNSLLVHELKFNKKFVTTMIEEDQVLRISLEHERGGRGQGRGFYPGRGRIRGRGGTKKQLSASGATNWGISSMNVLSGTMTNMLIMLIPLR</sequence>
<reference evidence="2 3" key="1">
    <citation type="submission" date="2024-04" db="EMBL/GenBank/DDBJ databases">
        <authorList>
            <person name="Fracassetti M."/>
        </authorList>
    </citation>
    <scope>NUCLEOTIDE SEQUENCE [LARGE SCALE GENOMIC DNA]</scope>
</reference>
<name>A0AAV2GTA2_9ROSI</name>
<gene>
    <name evidence="2" type="ORF">LTRI10_LOCUS52912</name>
</gene>
<dbReference type="AlphaFoldDB" id="A0AAV2GTA2"/>
<protein>
    <submittedName>
        <fullName evidence="2">Uncharacterized protein</fullName>
    </submittedName>
</protein>
<evidence type="ECO:0000256" key="1">
    <source>
        <dbReference type="SAM" id="MobiDB-lite"/>
    </source>
</evidence>
<dbReference type="Proteomes" id="UP001497516">
    <property type="component" value="Chromosome 9"/>
</dbReference>